<dbReference type="AlphaFoldDB" id="A0A8J4L8Y6"/>
<evidence type="ECO:0000256" key="5">
    <source>
        <dbReference type="RuleBase" id="RU361185"/>
    </source>
</evidence>
<accession>A0A8J4L8Y6</accession>
<dbReference type="Gene3D" id="2.60.40.1180">
    <property type="entry name" value="Golgi alpha-mannosidase II"/>
    <property type="match status" value="2"/>
</dbReference>
<keyword evidence="9" id="KW-1185">Reference proteome</keyword>
<dbReference type="Pfam" id="PF21365">
    <property type="entry name" value="Glyco_hydro_31_3rd"/>
    <property type="match status" value="1"/>
</dbReference>
<evidence type="ECO:0000313" key="8">
    <source>
        <dbReference type="EMBL" id="KAF1657738.1"/>
    </source>
</evidence>
<dbReference type="PROSITE" id="PS00129">
    <property type="entry name" value="GLYCOSYL_HYDROL_F31_1"/>
    <property type="match status" value="1"/>
</dbReference>
<dbReference type="InterPro" id="IPR030458">
    <property type="entry name" value="Glyco_hydro_31_AS"/>
</dbReference>
<evidence type="ECO:0000313" key="9">
    <source>
        <dbReference type="Proteomes" id="UP000751161"/>
    </source>
</evidence>
<sequence length="460" mass="53106">DVQYVDIDHMERQLDFTISTSFAGLPALINRIKEEGMRFIIILDPAISGNETNYPTFSRGVQDDVFIKWPNTNDIIYSKVWPFLPNLQVNESLPEQTQIQIYGAHAAFPDFFRNSTVGWWKREILEFYNNPTNPSRSIKFDGLWIDMNEPAAFLNGAIDGCRNDLLNMPPYIPHLGYRSDGLTVKTPCMEGQQYLPDGTPVRHYDVHSLYGWSQTKPTLDLLGCICRYFVAMAKALYKKIKGFFNYLRNGVNCCICIIYVTISTPKGGKCNELFFLSGMMEFSLFGISYRQDPVSWNSTFEEISRNVLNIRYTLLPYLYTLMYDAHAHGSTVIRPILHEFVEDRTTWEIYEQFLWGPALLISPVMQQNAVTVNAYLPNARWYDYYTDEEIGFRGQFKLLPAPLEHINLHIRGGYILAWQRPANTTFYSRKNPMGLTVALNDTLFAEGQLYWDDGVHIGMY</sequence>
<name>A0A8J4L8Y6_APTPA</name>
<dbReference type="InterPro" id="IPR017853">
    <property type="entry name" value="GH"/>
</dbReference>
<protein>
    <submittedName>
        <fullName evidence="8">Maltase-glucoamylase, intestinal</fullName>
    </submittedName>
</protein>
<reference evidence="8" key="1">
    <citation type="journal article" date="2019" name="Gigascience">
        <title>High-coverage genomes to elucidate the evolution of penguins.</title>
        <authorList>
            <person name="Pan H."/>
            <person name="Cole T.L."/>
            <person name="Bi X."/>
            <person name="Fang M."/>
            <person name="Zhou C."/>
            <person name="Yang Z."/>
            <person name="Ksepka D.T."/>
            <person name="Hart T."/>
            <person name="Bouzat J.L."/>
            <person name="Argilla L.S."/>
            <person name="Bertelsen M.F."/>
            <person name="Boersma P.D."/>
            <person name="Bost C.A."/>
            <person name="Cherel Y."/>
            <person name="Dann P."/>
            <person name="Fiddaman S.R."/>
            <person name="Howard P."/>
            <person name="Labuschagne K."/>
            <person name="Mattern T."/>
            <person name="Miller G."/>
            <person name="Parker P."/>
            <person name="Phillips R.A."/>
            <person name="Quillfeldt P."/>
            <person name="Ryan P.G."/>
            <person name="Taylor H."/>
            <person name="Thompson D.R."/>
            <person name="Young M.J."/>
            <person name="Ellegaard M.R."/>
            <person name="Gilbert M.T.P."/>
            <person name="Sinding M.S."/>
            <person name="Pacheco G."/>
            <person name="Shepherd L.D."/>
            <person name="Tennyson A.J.D."/>
            <person name="Grosser S."/>
            <person name="Kay E."/>
            <person name="Nupen L.J."/>
            <person name="Ellenberg U."/>
            <person name="Houston D.M."/>
            <person name="Reeve A.H."/>
            <person name="Johnson K."/>
            <person name="Masello J.F."/>
            <person name="Stracke T."/>
            <person name="McKinlay B."/>
            <person name="Borboroglu P.G."/>
            <person name="Zhang D.X."/>
            <person name="Zhang G."/>
        </authorList>
    </citation>
    <scope>NUCLEOTIDE SEQUENCE</scope>
    <source>
        <strain evidence="8">KP FORT 001</strain>
    </source>
</reference>
<evidence type="ECO:0000256" key="4">
    <source>
        <dbReference type="ARBA" id="ARBA00023295"/>
    </source>
</evidence>
<dbReference type="SUPFAM" id="SSF51445">
    <property type="entry name" value="(Trans)glycosidases"/>
    <property type="match status" value="1"/>
</dbReference>
<keyword evidence="2 5" id="KW-0378">Hydrolase</keyword>
<dbReference type="InterPro" id="IPR000322">
    <property type="entry name" value="Glyco_hydro_31_TIM"/>
</dbReference>
<dbReference type="InterPro" id="IPR013780">
    <property type="entry name" value="Glyco_hydro_b"/>
</dbReference>
<dbReference type="PANTHER" id="PTHR22762:SF133">
    <property type="entry name" value="P-TYPE DOMAIN-CONTAINING PROTEIN"/>
    <property type="match status" value="1"/>
</dbReference>
<dbReference type="GO" id="GO:0004558">
    <property type="term" value="F:alpha-1,4-glucosidase activity"/>
    <property type="evidence" value="ECO:0007669"/>
    <property type="project" value="TreeGrafter"/>
</dbReference>
<evidence type="ECO:0000256" key="1">
    <source>
        <dbReference type="ARBA" id="ARBA00007806"/>
    </source>
</evidence>
<dbReference type="GO" id="GO:0005975">
    <property type="term" value="P:carbohydrate metabolic process"/>
    <property type="evidence" value="ECO:0007669"/>
    <property type="project" value="InterPro"/>
</dbReference>
<dbReference type="InterPro" id="IPR048395">
    <property type="entry name" value="Glyco_hydro_31_C"/>
</dbReference>
<dbReference type="EMBL" id="VULM01011728">
    <property type="protein sequence ID" value="KAF1657738.1"/>
    <property type="molecule type" value="Genomic_DNA"/>
</dbReference>
<keyword evidence="4 5" id="KW-0326">Glycosidase</keyword>
<comment type="caution">
    <text evidence="8">The sequence shown here is derived from an EMBL/GenBank/DDBJ whole genome shotgun (WGS) entry which is preliminary data.</text>
</comment>
<organism evidence="8 9">
    <name type="scientific">Aptenodytes patagonicus</name>
    <name type="common">King penguin</name>
    <dbReference type="NCBI Taxonomy" id="9234"/>
    <lineage>
        <taxon>Eukaryota</taxon>
        <taxon>Metazoa</taxon>
        <taxon>Chordata</taxon>
        <taxon>Craniata</taxon>
        <taxon>Vertebrata</taxon>
        <taxon>Euteleostomi</taxon>
        <taxon>Archelosauria</taxon>
        <taxon>Archosauria</taxon>
        <taxon>Dinosauria</taxon>
        <taxon>Saurischia</taxon>
        <taxon>Theropoda</taxon>
        <taxon>Coelurosauria</taxon>
        <taxon>Aves</taxon>
        <taxon>Neognathae</taxon>
        <taxon>Neoaves</taxon>
        <taxon>Aequornithes</taxon>
        <taxon>Sphenisciformes</taxon>
        <taxon>Spheniscidae</taxon>
        <taxon>Aptenodytes</taxon>
    </lineage>
</organism>
<feature type="domain" description="Glycoside hydrolase family 31 TIM barrel" evidence="6">
    <location>
        <begin position="289"/>
        <end position="321"/>
    </location>
</feature>
<feature type="non-terminal residue" evidence="8">
    <location>
        <position position="460"/>
    </location>
</feature>
<keyword evidence="3" id="KW-0325">Glycoprotein</keyword>
<dbReference type="PANTHER" id="PTHR22762">
    <property type="entry name" value="ALPHA-GLUCOSIDASE"/>
    <property type="match status" value="1"/>
</dbReference>
<gene>
    <name evidence="8" type="primary">MGAM_0</name>
    <name evidence="8" type="ORF">FQA23_0002174</name>
</gene>
<proteinExistence type="inferred from homology"/>
<comment type="similarity">
    <text evidence="1 5">Belongs to the glycosyl hydrolase 31 family.</text>
</comment>
<feature type="domain" description="Glycosyl hydrolase family 31 C-terminal" evidence="7">
    <location>
        <begin position="329"/>
        <end position="416"/>
    </location>
</feature>
<evidence type="ECO:0000259" key="7">
    <source>
        <dbReference type="Pfam" id="PF21365"/>
    </source>
</evidence>
<evidence type="ECO:0000256" key="3">
    <source>
        <dbReference type="ARBA" id="ARBA00023180"/>
    </source>
</evidence>
<dbReference type="Proteomes" id="UP000751161">
    <property type="component" value="Unassembled WGS sequence"/>
</dbReference>
<feature type="domain" description="Glycoside hydrolase family 31 TIM barrel" evidence="6">
    <location>
        <begin position="1"/>
        <end position="221"/>
    </location>
</feature>
<evidence type="ECO:0000259" key="6">
    <source>
        <dbReference type="Pfam" id="PF01055"/>
    </source>
</evidence>
<dbReference type="SUPFAM" id="SSF51011">
    <property type="entry name" value="Glycosyl hydrolase domain"/>
    <property type="match status" value="1"/>
</dbReference>
<dbReference type="Gene3D" id="3.20.20.80">
    <property type="entry name" value="Glycosidases"/>
    <property type="match status" value="2"/>
</dbReference>
<feature type="non-terminal residue" evidence="8">
    <location>
        <position position="1"/>
    </location>
</feature>
<dbReference type="Pfam" id="PF01055">
    <property type="entry name" value="Glyco_hydro_31_2nd"/>
    <property type="match status" value="2"/>
</dbReference>
<evidence type="ECO:0000256" key="2">
    <source>
        <dbReference type="ARBA" id="ARBA00022801"/>
    </source>
</evidence>
<dbReference type="FunFam" id="2.60.40.1180:FF:000001">
    <property type="entry name" value="Maltase-glucoamylase, intestinal"/>
    <property type="match status" value="1"/>
</dbReference>